<evidence type="ECO:0000313" key="1">
    <source>
        <dbReference type="EMBL" id="RKX71971.1"/>
    </source>
</evidence>
<sequence length="103" mass="11756">MGNMYKIKIRVVEIRGTGKCSAGLKVDDIFEIDNNGQPVPINFCGWAFVTLWPFITTLRYGGTLPWEKDPNKAYVSCPDPETTVVFEIIRERDDTECKTLYAF</sequence>
<organism evidence="1 2">
    <name type="scientific">candidate division TA06 bacterium</name>
    <dbReference type="NCBI Taxonomy" id="2250710"/>
    <lineage>
        <taxon>Bacteria</taxon>
        <taxon>Bacteria division TA06</taxon>
    </lineage>
</organism>
<dbReference type="InterPro" id="IPR023811">
    <property type="entry name" value="CHP04076"/>
</dbReference>
<dbReference type="EMBL" id="QNBD01000061">
    <property type="protein sequence ID" value="RKX71971.1"/>
    <property type="molecule type" value="Genomic_DNA"/>
</dbReference>
<evidence type="ECO:0000313" key="2">
    <source>
        <dbReference type="Proteomes" id="UP000271125"/>
    </source>
</evidence>
<dbReference type="AlphaFoldDB" id="A0A660SPI1"/>
<accession>A0A660SPI1</accession>
<dbReference type="NCBIfam" id="TIGR04076">
    <property type="entry name" value="TIGR04076 family protein"/>
    <property type="match status" value="1"/>
</dbReference>
<protein>
    <submittedName>
        <fullName evidence="1">TIGR04076 family protein</fullName>
    </submittedName>
</protein>
<reference evidence="1 2" key="1">
    <citation type="submission" date="2018-06" db="EMBL/GenBank/DDBJ databases">
        <title>Extensive metabolic versatility and redundancy in microbially diverse, dynamic hydrothermal sediments.</title>
        <authorList>
            <person name="Dombrowski N."/>
            <person name="Teske A."/>
            <person name="Baker B.J."/>
        </authorList>
    </citation>
    <scope>NUCLEOTIDE SEQUENCE [LARGE SCALE GENOMIC DNA]</scope>
    <source>
        <strain evidence="1">B10_G13</strain>
    </source>
</reference>
<gene>
    <name evidence="1" type="ORF">DRP43_01845</name>
</gene>
<proteinExistence type="predicted"/>
<comment type="caution">
    <text evidence="1">The sequence shown here is derived from an EMBL/GenBank/DDBJ whole genome shotgun (WGS) entry which is preliminary data.</text>
</comment>
<name>A0A660SPI1_UNCT6</name>
<dbReference type="Proteomes" id="UP000271125">
    <property type="component" value="Unassembled WGS sequence"/>
</dbReference>